<evidence type="ECO:0000313" key="4">
    <source>
        <dbReference type="RefSeq" id="XP_025051499.1"/>
    </source>
</evidence>
<dbReference type="Pfam" id="PF00059">
    <property type="entry name" value="Lectin_C"/>
    <property type="match status" value="1"/>
</dbReference>
<dbReference type="PRINTS" id="PR01504">
    <property type="entry name" value="PNCREATITSAP"/>
</dbReference>
<dbReference type="Proteomes" id="UP000189705">
    <property type="component" value="Unplaced"/>
</dbReference>
<dbReference type="InParanoid" id="A0A3Q0FVX7"/>
<protein>
    <submittedName>
        <fullName evidence="4">C-type lectin lectoxin-Lio2-like</fullName>
    </submittedName>
</protein>
<feature type="domain" description="C-type lectin" evidence="2">
    <location>
        <begin position="35"/>
        <end position="139"/>
    </location>
</feature>
<dbReference type="InterPro" id="IPR050111">
    <property type="entry name" value="C-type_lectin/snaclec_domain"/>
</dbReference>
<evidence type="ECO:0000259" key="2">
    <source>
        <dbReference type="PROSITE" id="PS50041"/>
    </source>
</evidence>
<dbReference type="PANTHER" id="PTHR22803">
    <property type="entry name" value="MANNOSE, PHOSPHOLIPASE, LECTIN RECEPTOR RELATED"/>
    <property type="match status" value="1"/>
</dbReference>
<dbReference type="KEGG" id="asn:102370050"/>
<evidence type="ECO:0000256" key="1">
    <source>
        <dbReference type="ARBA" id="ARBA00023157"/>
    </source>
</evidence>
<sequence length="152" mass="17073">MGFAFPTKAAAGAPLALLPPLPALGAADTAGFLLSQAACRKQGRGAHLASVLSSSATEVVAGYISSHYPDGNVWIGLHDPRHNRVWTWTDGSSFTYRAWRFWEPNNWMWREYCVELRHFGGFKKWNDIDCKRQRAFICKYHLKAGVHQPLGR</sequence>
<dbReference type="InterPro" id="IPR016187">
    <property type="entry name" value="CTDL_fold"/>
</dbReference>
<dbReference type="AlphaFoldDB" id="A0A3Q0FVX7"/>
<dbReference type="SUPFAM" id="SSF56436">
    <property type="entry name" value="C-type lectin-like"/>
    <property type="match status" value="1"/>
</dbReference>
<name>A0A3Q0FVX7_ALLSI</name>
<dbReference type="InterPro" id="IPR016186">
    <property type="entry name" value="C-type_lectin-like/link_sf"/>
</dbReference>
<dbReference type="GeneID" id="102370050"/>
<gene>
    <name evidence="4" type="primary">LOC102370050</name>
</gene>
<organism evidence="3 4">
    <name type="scientific">Alligator sinensis</name>
    <name type="common">Chinese alligator</name>
    <dbReference type="NCBI Taxonomy" id="38654"/>
    <lineage>
        <taxon>Eukaryota</taxon>
        <taxon>Metazoa</taxon>
        <taxon>Chordata</taxon>
        <taxon>Craniata</taxon>
        <taxon>Vertebrata</taxon>
        <taxon>Euteleostomi</taxon>
        <taxon>Archelosauria</taxon>
        <taxon>Archosauria</taxon>
        <taxon>Crocodylia</taxon>
        <taxon>Alligatoridae</taxon>
        <taxon>Alligatorinae</taxon>
        <taxon>Alligator</taxon>
    </lineage>
</organism>
<proteinExistence type="predicted"/>
<dbReference type="RefSeq" id="XP_025051499.1">
    <property type="nucleotide sequence ID" value="XM_025195714.1"/>
</dbReference>
<evidence type="ECO:0000313" key="3">
    <source>
        <dbReference type="Proteomes" id="UP000189705"/>
    </source>
</evidence>
<dbReference type="Gene3D" id="3.10.100.10">
    <property type="entry name" value="Mannose-Binding Protein A, subunit A"/>
    <property type="match status" value="1"/>
</dbReference>
<dbReference type="InterPro" id="IPR018378">
    <property type="entry name" value="C-type_lectin_CS"/>
</dbReference>
<dbReference type="SMART" id="SM00034">
    <property type="entry name" value="CLECT"/>
    <property type="match status" value="1"/>
</dbReference>
<keyword evidence="1" id="KW-1015">Disulfide bond</keyword>
<dbReference type="PROSITE" id="PS50041">
    <property type="entry name" value="C_TYPE_LECTIN_2"/>
    <property type="match status" value="1"/>
</dbReference>
<dbReference type="InterPro" id="IPR001304">
    <property type="entry name" value="C-type_lectin-like"/>
</dbReference>
<keyword evidence="3" id="KW-1185">Reference proteome</keyword>
<accession>A0A3Q0FVX7</accession>
<dbReference type="PROSITE" id="PS00615">
    <property type="entry name" value="C_TYPE_LECTIN_1"/>
    <property type="match status" value="1"/>
</dbReference>
<reference evidence="4" key="1">
    <citation type="submission" date="2025-08" db="UniProtKB">
        <authorList>
            <consortium name="RefSeq"/>
        </authorList>
    </citation>
    <scope>IDENTIFICATION</scope>
</reference>